<evidence type="ECO:0000313" key="1">
    <source>
        <dbReference type="EMBL" id="KAJ1088898.1"/>
    </source>
</evidence>
<dbReference type="Proteomes" id="UP001066276">
    <property type="component" value="Chromosome 11"/>
</dbReference>
<evidence type="ECO:0000313" key="2">
    <source>
        <dbReference type="Proteomes" id="UP001066276"/>
    </source>
</evidence>
<comment type="caution">
    <text evidence="1">The sequence shown here is derived from an EMBL/GenBank/DDBJ whole genome shotgun (WGS) entry which is preliminary data.</text>
</comment>
<accession>A0AAV7LCS0</accession>
<proteinExistence type="predicted"/>
<keyword evidence="2" id="KW-1185">Reference proteome</keyword>
<name>A0AAV7LCS0_PLEWA</name>
<sequence>MPGGKSFSKHSGKPTKQLLFPEALQHSLTMTDQPQETAMDCILQEISAVGRRLEGMDSMMVSLMEDTKSLCLDITGLQSRVTSLEQRVTTV</sequence>
<organism evidence="1 2">
    <name type="scientific">Pleurodeles waltl</name>
    <name type="common">Iberian ribbed newt</name>
    <dbReference type="NCBI Taxonomy" id="8319"/>
    <lineage>
        <taxon>Eukaryota</taxon>
        <taxon>Metazoa</taxon>
        <taxon>Chordata</taxon>
        <taxon>Craniata</taxon>
        <taxon>Vertebrata</taxon>
        <taxon>Euteleostomi</taxon>
        <taxon>Amphibia</taxon>
        <taxon>Batrachia</taxon>
        <taxon>Caudata</taxon>
        <taxon>Salamandroidea</taxon>
        <taxon>Salamandridae</taxon>
        <taxon>Pleurodelinae</taxon>
        <taxon>Pleurodeles</taxon>
    </lineage>
</organism>
<gene>
    <name evidence="1" type="ORF">NDU88_002052</name>
</gene>
<reference evidence="1" key="1">
    <citation type="journal article" date="2022" name="bioRxiv">
        <title>Sequencing and chromosome-scale assembly of the giantPleurodeles waltlgenome.</title>
        <authorList>
            <person name="Brown T."/>
            <person name="Elewa A."/>
            <person name="Iarovenko S."/>
            <person name="Subramanian E."/>
            <person name="Araus A.J."/>
            <person name="Petzold A."/>
            <person name="Susuki M."/>
            <person name="Suzuki K.-i.T."/>
            <person name="Hayashi T."/>
            <person name="Toyoda A."/>
            <person name="Oliveira C."/>
            <person name="Osipova E."/>
            <person name="Leigh N.D."/>
            <person name="Simon A."/>
            <person name="Yun M.H."/>
        </authorList>
    </citation>
    <scope>NUCLEOTIDE SEQUENCE</scope>
    <source>
        <strain evidence="1">20211129_DDA</strain>
        <tissue evidence="1">Liver</tissue>
    </source>
</reference>
<protein>
    <submittedName>
        <fullName evidence="1">Uncharacterized protein</fullName>
    </submittedName>
</protein>
<dbReference type="AlphaFoldDB" id="A0AAV7LCS0"/>
<dbReference type="EMBL" id="JANPWB010000015">
    <property type="protein sequence ID" value="KAJ1088898.1"/>
    <property type="molecule type" value="Genomic_DNA"/>
</dbReference>